<evidence type="ECO:0000256" key="1">
    <source>
        <dbReference type="ARBA" id="ARBA00001954"/>
    </source>
</evidence>
<dbReference type="InterPro" id="IPR009078">
    <property type="entry name" value="Ferritin-like_SF"/>
</dbReference>
<dbReference type="InterPro" id="IPR012348">
    <property type="entry name" value="RNR-like"/>
</dbReference>
<keyword evidence="5 11" id="KW-0479">Metal-binding</keyword>
<dbReference type="PANTHER" id="PTHR31155">
    <property type="entry name" value="ACYL- ACYL-CARRIER-PROTEIN DESATURASE-RELATED"/>
    <property type="match status" value="1"/>
</dbReference>
<feature type="binding site" evidence="11">
    <location>
        <position position="201"/>
    </location>
    <ligand>
        <name>Fe cation</name>
        <dbReference type="ChEBI" id="CHEBI:24875"/>
        <label>1</label>
    </ligand>
</feature>
<dbReference type="AlphaFoldDB" id="A0A7K1TAR8"/>
<dbReference type="CDD" id="cd01050">
    <property type="entry name" value="Acyl_ACP_Desat"/>
    <property type="match status" value="1"/>
</dbReference>
<comment type="cofactor">
    <cofactor evidence="11">
        <name>Fe cation</name>
        <dbReference type="ChEBI" id="CHEBI:24875"/>
    </cofactor>
    <text evidence="11">Binds 2 iron ions per subunit.</text>
</comment>
<evidence type="ECO:0000256" key="5">
    <source>
        <dbReference type="ARBA" id="ARBA00022723"/>
    </source>
</evidence>
<dbReference type="Proteomes" id="UP000441336">
    <property type="component" value="Unassembled WGS sequence"/>
</dbReference>
<feature type="binding site" evidence="11">
    <location>
        <position position="201"/>
    </location>
    <ligand>
        <name>Fe cation</name>
        <dbReference type="ChEBI" id="CHEBI:24875"/>
        <label>2</label>
    </ligand>
</feature>
<reference evidence="12 13" key="1">
    <citation type="submission" date="2019-12" db="EMBL/GenBank/DDBJ databases">
        <title>Hymenobacter sp. HMF4947 Genome sequencing and assembly.</title>
        <authorList>
            <person name="Kang H."/>
            <person name="Cha I."/>
            <person name="Kim H."/>
            <person name="Joh K."/>
        </authorList>
    </citation>
    <scope>NUCLEOTIDE SEQUENCE [LARGE SCALE GENOMIC DNA]</scope>
    <source>
        <strain evidence="12 13">HMF4947</strain>
    </source>
</reference>
<feature type="binding site" evidence="11">
    <location>
        <position position="168"/>
    </location>
    <ligand>
        <name>Fe cation</name>
        <dbReference type="ChEBI" id="CHEBI:24875"/>
        <label>2</label>
    </ligand>
</feature>
<feature type="binding site" evidence="11">
    <location>
        <position position="115"/>
    </location>
    <ligand>
        <name>Fe cation</name>
        <dbReference type="ChEBI" id="CHEBI:24875"/>
        <label>1</label>
    </ligand>
</feature>
<keyword evidence="10" id="KW-0275">Fatty acid biosynthesis</keyword>
<evidence type="ECO:0000256" key="2">
    <source>
        <dbReference type="ARBA" id="ARBA00008749"/>
    </source>
</evidence>
<feature type="binding site" evidence="11">
    <location>
        <position position="80"/>
    </location>
    <ligand>
        <name>Fe cation</name>
        <dbReference type="ChEBI" id="CHEBI:24875"/>
        <label>1</label>
    </ligand>
</feature>
<keyword evidence="9" id="KW-0443">Lipid metabolism</keyword>
<comment type="cofactor">
    <cofactor evidence="1">
        <name>Fe(2+)</name>
        <dbReference type="ChEBI" id="CHEBI:29033"/>
    </cofactor>
</comment>
<evidence type="ECO:0000256" key="9">
    <source>
        <dbReference type="ARBA" id="ARBA00023098"/>
    </source>
</evidence>
<comment type="subunit">
    <text evidence="3">Homodimer.</text>
</comment>
<feature type="binding site" evidence="11">
    <location>
        <position position="118"/>
    </location>
    <ligand>
        <name>Fe cation</name>
        <dbReference type="ChEBI" id="CHEBI:24875"/>
        <label>1</label>
    </ligand>
</feature>
<name>A0A7K1TAR8_9BACT</name>
<feature type="binding site" evidence="11">
    <location>
        <position position="115"/>
    </location>
    <ligand>
        <name>Fe cation</name>
        <dbReference type="ChEBI" id="CHEBI:24875"/>
        <label>2</label>
    </ligand>
</feature>
<evidence type="ECO:0000313" key="13">
    <source>
        <dbReference type="Proteomes" id="UP000441336"/>
    </source>
</evidence>
<dbReference type="PANTHER" id="PTHR31155:SF9">
    <property type="entry name" value="STEAROYL-[ACYL-CARRIER-PROTEIN] 9-DESATURASE 7, CHLOROPLASTIC"/>
    <property type="match status" value="1"/>
</dbReference>
<sequence>MILSNDLLISRGEVLQQLEGYLKDNIYSFLKKVEDSWQPADYLPDSRRDTFFDEVKELRERATGLSYDLLAVLIGDTITEEALPNYEAWFHELDNLNRDRDNGWAQWIRGWTAEENRHGDLLNRYLYLSGRVNMREFEFSTQHLINDGFDLGTANDPYRSFVYTSYQEMATNVSHRRVGQLARQAGDDQLSKICGMIAGDENRHARAYKTFVDKIFELDPSEMMLAFEDMMRKKIVMPAHYMREFGVEMGKTFGHFTDAAQRIGVYTSADYTDILDTLISEWKIADRTGLTGPAEKARDYVMALPARLRRVSDRMPVPKLEYKFKWIS</sequence>
<dbReference type="Gene3D" id="1.10.620.20">
    <property type="entry name" value="Ribonucleotide Reductase, subunit A"/>
    <property type="match status" value="1"/>
</dbReference>
<keyword evidence="7" id="KW-0560">Oxidoreductase</keyword>
<keyword evidence="8 11" id="KW-0408">Iron</keyword>
<evidence type="ECO:0000256" key="7">
    <source>
        <dbReference type="ARBA" id="ARBA00023002"/>
    </source>
</evidence>
<keyword evidence="4" id="KW-0444">Lipid biosynthesis</keyword>
<dbReference type="EMBL" id="WQKZ01000001">
    <property type="protein sequence ID" value="MVN75494.1"/>
    <property type="molecule type" value="Genomic_DNA"/>
</dbReference>
<evidence type="ECO:0000256" key="4">
    <source>
        <dbReference type="ARBA" id="ARBA00022516"/>
    </source>
</evidence>
<evidence type="ECO:0000256" key="3">
    <source>
        <dbReference type="ARBA" id="ARBA00011738"/>
    </source>
</evidence>
<accession>A0A7K1TAR8</accession>
<comment type="caution">
    <text evidence="12">The sequence shown here is derived from an EMBL/GenBank/DDBJ whole genome shotgun (WGS) entry which is preliminary data.</text>
</comment>
<keyword evidence="13" id="KW-1185">Reference proteome</keyword>
<organism evidence="12 13">
    <name type="scientific">Hymenobacter ginkgonis</name>
    <dbReference type="NCBI Taxonomy" id="2682976"/>
    <lineage>
        <taxon>Bacteria</taxon>
        <taxon>Pseudomonadati</taxon>
        <taxon>Bacteroidota</taxon>
        <taxon>Cytophagia</taxon>
        <taxon>Cytophagales</taxon>
        <taxon>Hymenobacteraceae</taxon>
        <taxon>Hymenobacter</taxon>
    </lineage>
</organism>
<feature type="binding site" evidence="11">
    <location>
        <position position="204"/>
    </location>
    <ligand>
        <name>Fe cation</name>
        <dbReference type="ChEBI" id="CHEBI:24875"/>
        <label>2</label>
    </ligand>
</feature>
<dbReference type="GO" id="GO:0006633">
    <property type="term" value="P:fatty acid biosynthetic process"/>
    <property type="evidence" value="ECO:0007669"/>
    <property type="project" value="UniProtKB-KW"/>
</dbReference>
<evidence type="ECO:0000313" key="12">
    <source>
        <dbReference type="EMBL" id="MVN75494.1"/>
    </source>
</evidence>
<proteinExistence type="inferred from homology"/>
<dbReference type="SUPFAM" id="SSF47240">
    <property type="entry name" value="Ferritin-like"/>
    <property type="match status" value="1"/>
</dbReference>
<dbReference type="RefSeq" id="WP_157562227.1">
    <property type="nucleotide sequence ID" value="NZ_WQKZ01000001.1"/>
</dbReference>
<gene>
    <name evidence="12" type="ORF">GO988_04070</name>
</gene>
<dbReference type="InterPro" id="IPR005067">
    <property type="entry name" value="Fatty_acid_desaturase-2"/>
</dbReference>
<dbReference type="Pfam" id="PF03405">
    <property type="entry name" value="FA_desaturase_2"/>
    <property type="match status" value="1"/>
</dbReference>
<keyword evidence="6" id="KW-0276">Fatty acid metabolism</keyword>
<evidence type="ECO:0000256" key="8">
    <source>
        <dbReference type="ARBA" id="ARBA00023004"/>
    </source>
</evidence>
<dbReference type="GO" id="GO:0046872">
    <property type="term" value="F:metal ion binding"/>
    <property type="evidence" value="ECO:0007669"/>
    <property type="project" value="UniProtKB-KW"/>
</dbReference>
<dbReference type="GO" id="GO:0045300">
    <property type="term" value="F:stearoyl-[ACP] desaturase activity"/>
    <property type="evidence" value="ECO:0007669"/>
    <property type="project" value="InterPro"/>
</dbReference>
<comment type="similarity">
    <text evidence="2">Belongs to the fatty acid desaturase type 2 family.</text>
</comment>
<dbReference type="PIRSF" id="PIRSF000346">
    <property type="entry name" value="Dlt9_acylACP_des"/>
    <property type="match status" value="1"/>
</dbReference>
<evidence type="ECO:0000256" key="10">
    <source>
        <dbReference type="ARBA" id="ARBA00023160"/>
    </source>
</evidence>
<protein>
    <submittedName>
        <fullName evidence="12">Acyl-ACP desaturase</fullName>
    </submittedName>
</protein>
<evidence type="ECO:0000256" key="6">
    <source>
        <dbReference type="ARBA" id="ARBA00022832"/>
    </source>
</evidence>
<evidence type="ECO:0000256" key="11">
    <source>
        <dbReference type="PIRSR" id="PIRSR000346-1"/>
    </source>
</evidence>